<keyword evidence="3" id="KW-1185">Reference proteome</keyword>
<dbReference type="EMBL" id="CAXLJM020000062">
    <property type="protein sequence ID" value="CAL8120197.1"/>
    <property type="molecule type" value="Genomic_DNA"/>
</dbReference>
<dbReference type="Proteomes" id="UP001642540">
    <property type="component" value="Unassembled WGS sequence"/>
</dbReference>
<reference evidence="2 3" key="1">
    <citation type="submission" date="2024-08" db="EMBL/GenBank/DDBJ databases">
        <authorList>
            <person name="Cucini C."/>
            <person name="Frati F."/>
        </authorList>
    </citation>
    <scope>NUCLEOTIDE SEQUENCE [LARGE SCALE GENOMIC DNA]</scope>
</reference>
<name>A0ABP1R518_9HEXA</name>
<evidence type="ECO:0000256" key="1">
    <source>
        <dbReference type="SAM" id="MobiDB-lite"/>
    </source>
</evidence>
<evidence type="ECO:0000313" key="3">
    <source>
        <dbReference type="Proteomes" id="UP001642540"/>
    </source>
</evidence>
<sequence length="219" mass="23976">MKARSGSNLSEIGVGIQGLPILEVEGSNILDPEDLPPYPGEAPNWSNYGTYLQDLYAYNSTGINVPQTSATSPNSKQILCSSPSASTSQRILRSYTSASTSQRILRSYTSASTSQRILRTSTASSTLNLSKAAKCTFKSVPSPAASTRTTVTTRSMKKSKRWKVDKIQRKSKGLGLVLSEEETEKEPAQCKKEKEADKHQMLEEPEPMKRGQGRPTSKR</sequence>
<accession>A0ABP1R518</accession>
<proteinExistence type="predicted"/>
<comment type="caution">
    <text evidence="2">The sequence shown here is derived from an EMBL/GenBank/DDBJ whole genome shotgun (WGS) entry which is preliminary data.</text>
</comment>
<gene>
    <name evidence="2" type="ORF">ODALV1_LOCUS18896</name>
</gene>
<feature type="compositionally biased region" description="Basic and acidic residues" evidence="1">
    <location>
        <begin position="185"/>
        <end position="209"/>
    </location>
</feature>
<feature type="region of interest" description="Disordered" evidence="1">
    <location>
        <begin position="141"/>
        <end position="219"/>
    </location>
</feature>
<protein>
    <submittedName>
        <fullName evidence="2">Uncharacterized protein</fullName>
    </submittedName>
</protein>
<organism evidence="2 3">
    <name type="scientific">Orchesella dallaii</name>
    <dbReference type="NCBI Taxonomy" id="48710"/>
    <lineage>
        <taxon>Eukaryota</taxon>
        <taxon>Metazoa</taxon>
        <taxon>Ecdysozoa</taxon>
        <taxon>Arthropoda</taxon>
        <taxon>Hexapoda</taxon>
        <taxon>Collembola</taxon>
        <taxon>Entomobryomorpha</taxon>
        <taxon>Entomobryoidea</taxon>
        <taxon>Orchesellidae</taxon>
        <taxon>Orchesellinae</taxon>
        <taxon>Orchesella</taxon>
    </lineage>
</organism>
<evidence type="ECO:0000313" key="2">
    <source>
        <dbReference type="EMBL" id="CAL8120197.1"/>
    </source>
</evidence>